<organism evidence="1 2">
    <name type="scientific">Massilia forsythiae</name>
    <dbReference type="NCBI Taxonomy" id="2728020"/>
    <lineage>
        <taxon>Bacteria</taxon>
        <taxon>Pseudomonadati</taxon>
        <taxon>Pseudomonadota</taxon>
        <taxon>Betaproteobacteria</taxon>
        <taxon>Burkholderiales</taxon>
        <taxon>Oxalobacteraceae</taxon>
        <taxon>Telluria group</taxon>
        <taxon>Massilia</taxon>
    </lineage>
</organism>
<dbReference type="RefSeq" id="WP_170203958.1">
    <property type="nucleotide sequence ID" value="NZ_CP051685.1"/>
</dbReference>
<keyword evidence="2" id="KW-1185">Reference proteome</keyword>
<evidence type="ECO:0000313" key="2">
    <source>
        <dbReference type="Proteomes" id="UP000502415"/>
    </source>
</evidence>
<dbReference type="EMBL" id="CP051685">
    <property type="protein sequence ID" value="QJE01871.1"/>
    <property type="molecule type" value="Genomic_DNA"/>
</dbReference>
<dbReference type="AlphaFoldDB" id="A0A7Z2ZTR8"/>
<name>A0A7Z2ZTR8_9BURK</name>
<evidence type="ECO:0000313" key="1">
    <source>
        <dbReference type="EMBL" id="QJE01871.1"/>
    </source>
</evidence>
<accession>A0A7Z2ZTR8</accession>
<dbReference type="Proteomes" id="UP000502415">
    <property type="component" value="Chromosome"/>
</dbReference>
<reference evidence="1 2" key="1">
    <citation type="submission" date="2020-04" db="EMBL/GenBank/DDBJ databases">
        <title>Genome sequencing of novel species.</title>
        <authorList>
            <person name="Heo J."/>
            <person name="Kim S.-J."/>
            <person name="Kim J.-S."/>
            <person name="Hong S.-B."/>
            <person name="Kwon S.-W."/>
        </authorList>
    </citation>
    <scope>NUCLEOTIDE SEQUENCE [LARGE SCALE GENOMIC DNA]</scope>
    <source>
        <strain evidence="1 2">GN2-R2</strain>
    </source>
</reference>
<sequence length="79" mass="8539">MNHVAAGLLDSFYSRCNALDGFWALGMLYREVQEAPYLVTLDLLARTATPAGPGADSIAARYADFLGKALSKKYSGPRI</sequence>
<gene>
    <name evidence="1" type="ORF">HH212_19125</name>
</gene>
<protein>
    <submittedName>
        <fullName evidence="1">Uncharacterized protein</fullName>
    </submittedName>
</protein>
<dbReference type="KEGG" id="mfy:HH212_19125"/>
<proteinExistence type="predicted"/>